<dbReference type="PANTHER" id="PTHR39209">
    <property type="match status" value="1"/>
</dbReference>
<dbReference type="EMBL" id="JBHSPF010000030">
    <property type="protein sequence ID" value="MFC5628728.1"/>
    <property type="molecule type" value="Genomic_DNA"/>
</dbReference>
<comment type="caution">
    <text evidence="2">The sequence shown here is derived from an EMBL/GenBank/DDBJ whole genome shotgun (WGS) entry which is preliminary data.</text>
</comment>
<gene>
    <name evidence="2" type="ORF">ACFPTR_07445</name>
</gene>
<proteinExistence type="predicted"/>
<evidence type="ECO:0000313" key="3">
    <source>
        <dbReference type="Proteomes" id="UP001596143"/>
    </source>
</evidence>
<dbReference type="InterPro" id="IPR005146">
    <property type="entry name" value="B3/B4_tRNA-bd"/>
</dbReference>
<keyword evidence="3" id="KW-1185">Reference proteome</keyword>
<protein>
    <submittedName>
        <fullName evidence="2">B3/4 domain-containing protein</fullName>
    </submittedName>
</protein>
<dbReference type="RefSeq" id="WP_270895300.1">
    <property type="nucleotide sequence ID" value="NZ_JBHSPF010000030.1"/>
</dbReference>
<name>A0ABW0U6E6_9BACI</name>
<dbReference type="SMART" id="SM00873">
    <property type="entry name" value="B3_4"/>
    <property type="match status" value="1"/>
</dbReference>
<accession>A0ABW0U6E6</accession>
<sequence>MKIELHDSILKQVPNFKVGFIFYKDIVIDESPQMLKGRLDFFQEKIAADLHEQTVLDYKGVLEWRDIFKKLDIDPTRYRPSHEALFRRVAKGKRLPFLNSAVDLNNFFSLQYEIPIGLYNKDVLQDYIKIFIGTKNERLEGLNHRINNMEGKIVSVDSIGPFGSPIVDSHRSKVETTTRNAVQIFYLQPSLPLNKSEQLLQSAAKMFTQLHSGESSIFLLHQESSEIDVC</sequence>
<dbReference type="PANTHER" id="PTHR39209:SF2">
    <property type="entry name" value="CYTOPLASMIC PROTEIN"/>
    <property type="match status" value="1"/>
</dbReference>
<dbReference type="Gene3D" id="3.50.40.10">
    <property type="entry name" value="Phenylalanyl-trna Synthetase, Chain B, domain 3"/>
    <property type="match status" value="1"/>
</dbReference>
<reference evidence="3" key="1">
    <citation type="journal article" date="2019" name="Int. J. Syst. Evol. Microbiol.">
        <title>The Global Catalogue of Microorganisms (GCM) 10K type strain sequencing project: providing services to taxonomists for standard genome sequencing and annotation.</title>
        <authorList>
            <consortium name="The Broad Institute Genomics Platform"/>
            <consortium name="The Broad Institute Genome Sequencing Center for Infectious Disease"/>
            <person name="Wu L."/>
            <person name="Ma J."/>
        </authorList>
    </citation>
    <scope>NUCLEOTIDE SEQUENCE [LARGE SCALE GENOMIC DNA]</scope>
    <source>
        <strain evidence="3">CGMCC 1.15790</strain>
    </source>
</reference>
<dbReference type="SUPFAM" id="SSF56037">
    <property type="entry name" value="PheT/TilS domain"/>
    <property type="match status" value="1"/>
</dbReference>
<dbReference type="Proteomes" id="UP001596143">
    <property type="component" value="Unassembled WGS sequence"/>
</dbReference>
<evidence type="ECO:0000313" key="2">
    <source>
        <dbReference type="EMBL" id="MFC5628728.1"/>
    </source>
</evidence>
<feature type="domain" description="B3/B4 tRNA-binding" evidence="1">
    <location>
        <begin position="62"/>
        <end position="212"/>
    </location>
</feature>
<dbReference type="Pfam" id="PF03483">
    <property type="entry name" value="B3_4"/>
    <property type="match status" value="1"/>
</dbReference>
<organism evidence="2 3">
    <name type="scientific">Aliibacillus thermotolerans</name>
    <dbReference type="NCBI Taxonomy" id="1834418"/>
    <lineage>
        <taxon>Bacteria</taxon>
        <taxon>Bacillati</taxon>
        <taxon>Bacillota</taxon>
        <taxon>Bacilli</taxon>
        <taxon>Bacillales</taxon>
        <taxon>Bacillaceae</taxon>
        <taxon>Aliibacillus</taxon>
    </lineage>
</organism>
<dbReference type="InterPro" id="IPR020825">
    <property type="entry name" value="Phe-tRNA_synthase-like_B3/B4"/>
</dbReference>
<evidence type="ECO:0000259" key="1">
    <source>
        <dbReference type="SMART" id="SM00873"/>
    </source>
</evidence>